<evidence type="ECO:0000313" key="2">
    <source>
        <dbReference type="Proteomes" id="UP001431019"/>
    </source>
</evidence>
<reference evidence="1 2" key="1">
    <citation type="submission" date="2021-11" db="EMBL/GenBank/DDBJ databases">
        <authorList>
            <person name="Oh E.-T."/>
            <person name="Kim S.-B."/>
        </authorList>
    </citation>
    <scope>NUCLEOTIDE SEQUENCE [LARGE SCALE GENOMIC DNA]</scope>
    <source>
        <strain evidence="1 2">MMS20-SJTR3</strain>
    </source>
</reference>
<dbReference type="EMBL" id="JAJITD010000040">
    <property type="protein sequence ID" value="MCC8397676.1"/>
    <property type="molecule type" value="Genomic_DNA"/>
</dbReference>
<keyword evidence="2" id="KW-1185">Reference proteome</keyword>
<proteinExistence type="predicted"/>
<sequence>MSPHILGFPVDNSMFGSAVAQYVRSNQWYYLQILLNPGSGAHLMQIPIDWQYAYGLLDNLSHSSVHPEPVRNFLYVLKGAQEMDNGVGVANVKRGWTTRDTSPLDVGSGGQNGVWKGTSVATEQAVVNVFLANWLDTTASFSLSDWQREGQPNAVSGEISCGWSIRSLCALDYVPGTLSGGTTANFPTWMWDRVPLMRGEGIDGTQLNRLVSWLNAAYPSGNSASLSGN</sequence>
<protein>
    <submittedName>
        <fullName evidence="1">Uncharacterized protein</fullName>
    </submittedName>
</protein>
<organism evidence="1 2">
    <name type="scientific">Paraburkholderia sejongensis</name>
    <dbReference type="NCBI Taxonomy" id="2886946"/>
    <lineage>
        <taxon>Bacteria</taxon>
        <taxon>Pseudomonadati</taxon>
        <taxon>Pseudomonadota</taxon>
        <taxon>Betaproteobacteria</taxon>
        <taxon>Burkholderiales</taxon>
        <taxon>Burkholderiaceae</taxon>
        <taxon>Paraburkholderia</taxon>
    </lineage>
</organism>
<dbReference type="RefSeq" id="WP_230513927.1">
    <property type="nucleotide sequence ID" value="NZ_JAJITD010000040.1"/>
</dbReference>
<comment type="caution">
    <text evidence="1">The sequence shown here is derived from an EMBL/GenBank/DDBJ whole genome shotgun (WGS) entry which is preliminary data.</text>
</comment>
<evidence type="ECO:0000313" key="1">
    <source>
        <dbReference type="EMBL" id="MCC8397676.1"/>
    </source>
</evidence>
<accession>A0ABS8K675</accession>
<gene>
    <name evidence="1" type="ORF">LJ656_34635</name>
</gene>
<name>A0ABS8K675_9BURK</name>
<dbReference type="Proteomes" id="UP001431019">
    <property type="component" value="Unassembled WGS sequence"/>
</dbReference>